<dbReference type="EMBL" id="CP046314">
    <property type="protein sequence ID" value="QGS09231.1"/>
    <property type="molecule type" value="Genomic_DNA"/>
</dbReference>
<dbReference type="Pfam" id="PF05670">
    <property type="entry name" value="NFACT-R_1"/>
    <property type="match status" value="1"/>
</dbReference>
<sequence length="556" mass="65188">MAFDGFFIRKLVGEIEENILGAHINKINNISTDEFILTIRKRKNFKLLLSASSSSSRFQLTKNTYENPNTPSNFCTVLRKYLIGGIIQNIEQINNDRIIVFKIKNFDELGYEKYYYLIAELMGKHSNIILTDDNKVIIESLKNSYSIDYKRSTIANMNYILPPTESKYNPFDFDSYKNLEFNYSDKRFLMKNFYGVSALLNNYFIAKQIEFEEEFKSFCYNLEIYYSPILLERNGKKDFYFFDVDTGENNIKFASLCDLLDFYYLDIAKSNINKSTDKRLFDFIKTKLNRLSKKLEILNKELIEAESKEDYKLKGQLLISNIYMFKKSVPEVVTLPNFYSEEFEDIKIELDPNLTIEKNSDRYFNLYKKNKRTIGNLYKQIKITEEDIVYFETLQFQVENADKSDLIEIKEELINSGLLKEKVSSSKKKNKNNYFVINYNGIDIYVGKNNIQNDAITNKLARRDYLWFHAKDIPGSHVVIFNNNPDEKTKEVAAMLAGYFSKFKNEDRVAVDMTLIKNVKKISGAKPGMVTYTGQKTIKQKIDKMFINELINNKFV</sequence>
<comment type="similarity">
    <text evidence="5">Belongs to the NEMF family.</text>
</comment>
<dbReference type="OrthoDB" id="9766163at2"/>
<evidence type="ECO:0000313" key="7">
    <source>
        <dbReference type="Proteomes" id="UP000425411"/>
    </source>
</evidence>
<dbReference type="GeneID" id="93207779"/>
<keyword evidence="3 5" id="KW-0694">RNA-binding</keyword>
<dbReference type="GO" id="GO:0043023">
    <property type="term" value="F:ribosomal large subunit binding"/>
    <property type="evidence" value="ECO:0007669"/>
    <property type="project" value="UniProtKB-UniRule"/>
</dbReference>
<evidence type="ECO:0000256" key="3">
    <source>
        <dbReference type="ARBA" id="ARBA00022884"/>
    </source>
</evidence>
<evidence type="ECO:0000256" key="4">
    <source>
        <dbReference type="ARBA" id="ARBA00022917"/>
    </source>
</evidence>
<keyword evidence="7" id="KW-1185">Reference proteome</keyword>
<name>A0A2X4ND06_9BACL</name>
<dbReference type="GO" id="GO:0000049">
    <property type="term" value="F:tRNA binding"/>
    <property type="evidence" value="ECO:0007669"/>
    <property type="project" value="UniProtKB-UniRule"/>
</dbReference>
<dbReference type="InterPro" id="IPR043682">
    <property type="entry name" value="RqcH_bacterial"/>
</dbReference>
<dbReference type="Gene3D" id="2.30.310.10">
    <property type="entry name" value="ibrinogen binding protein from staphylococcus aureus domain"/>
    <property type="match status" value="1"/>
</dbReference>
<dbReference type="HAMAP" id="MF_00844_B">
    <property type="entry name" value="RqcH_B"/>
    <property type="match status" value="1"/>
</dbReference>
<dbReference type="Proteomes" id="UP000425411">
    <property type="component" value="Chromosome"/>
</dbReference>
<evidence type="ECO:0000313" key="6">
    <source>
        <dbReference type="EMBL" id="QGS09231.1"/>
    </source>
</evidence>
<comment type="function">
    <text evidence="5">Key component of the ribosome quality control system (RQC), a ribosome-associated complex that mediates the extraction of incompletely synthesized nascent chains from stalled ribosomes and their subsequent degradation. RqcH recruits Ala-charged tRNA, and with RqcP directs the elongation of stalled nascent chains on 50S ribosomal subunits, leading to non-templated C-terminal alanine extensions (Ala tail). The Ala tail promotes nascent chain degradation. May add between 1 and at least 8 Ala residues. Binds to stalled 50S ribosomal subunits.</text>
</comment>
<dbReference type="RefSeq" id="WP_004634258.1">
    <property type="nucleotide sequence ID" value="NZ_CP046314.1"/>
</dbReference>
<evidence type="ECO:0000256" key="5">
    <source>
        <dbReference type="HAMAP-Rule" id="MF_00844"/>
    </source>
</evidence>
<comment type="subunit">
    <text evidence="5">Associates with stalled 50S ribosomal subunits. Binds to RqcP.</text>
</comment>
<proteinExistence type="inferred from homology"/>
<reference evidence="6 7" key="1">
    <citation type="submission" date="2019-11" db="EMBL/GenBank/DDBJ databases">
        <title>FDA dAtabase for Regulatory Grade micrObial Sequences (FDA-ARGOS): Supporting development and validation of Infectious Disease Dx tests.</title>
        <authorList>
            <person name="Turner S."/>
            <person name="Byrd R."/>
            <person name="Tallon L."/>
            <person name="Sadzewicz L."/>
            <person name="Vavikolanu K."/>
            <person name="Mehta A."/>
            <person name="Aluvathingal J."/>
            <person name="Nadendla S."/>
            <person name="Myers T."/>
            <person name="Yan Y."/>
            <person name="Sichtig H."/>
        </authorList>
    </citation>
    <scope>NUCLEOTIDE SEQUENCE [LARGE SCALE GENOMIC DNA]</scope>
    <source>
        <strain evidence="6 7">FDAARGOS_741</strain>
    </source>
</reference>
<dbReference type="InterPro" id="IPR008532">
    <property type="entry name" value="NFACT_RNA-bd"/>
</dbReference>
<dbReference type="InterPro" id="IPR051608">
    <property type="entry name" value="RQC_Subunit_NEMF"/>
</dbReference>
<dbReference type="PANTHER" id="PTHR15239">
    <property type="entry name" value="NUCLEAR EXPORT MEDIATOR FACTOR NEMF"/>
    <property type="match status" value="1"/>
</dbReference>
<keyword evidence="4 5" id="KW-0648">Protein biosynthesis</keyword>
<accession>A0A2X4ND06</accession>
<evidence type="ECO:0000256" key="2">
    <source>
        <dbReference type="ARBA" id="ARBA00022730"/>
    </source>
</evidence>
<feature type="coiled-coil region" evidence="5">
    <location>
        <begin position="281"/>
        <end position="308"/>
    </location>
</feature>
<dbReference type="Pfam" id="PF05833">
    <property type="entry name" value="NFACT_N"/>
    <property type="match status" value="1"/>
</dbReference>
<evidence type="ECO:0000256" key="1">
    <source>
        <dbReference type="ARBA" id="ARBA00022555"/>
    </source>
</evidence>
<keyword evidence="1 5" id="KW-0820">tRNA-binding</keyword>
<dbReference type="GO" id="GO:1990112">
    <property type="term" value="C:RQC complex"/>
    <property type="evidence" value="ECO:0007669"/>
    <property type="project" value="TreeGrafter"/>
</dbReference>
<keyword evidence="5" id="KW-0175">Coiled coil</keyword>
<dbReference type="PANTHER" id="PTHR15239:SF6">
    <property type="entry name" value="RIBOSOME QUALITY CONTROL COMPLEX SUBUNIT NEMF"/>
    <property type="match status" value="1"/>
</dbReference>
<dbReference type="AlphaFoldDB" id="A0A2X4ND06"/>
<organism evidence="6 7">
    <name type="scientific">Gemella morbillorum</name>
    <dbReference type="NCBI Taxonomy" id="29391"/>
    <lineage>
        <taxon>Bacteria</taxon>
        <taxon>Bacillati</taxon>
        <taxon>Bacillota</taxon>
        <taxon>Bacilli</taxon>
        <taxon>Bacillales</taxon>
        <taxon>Gemellaceae</taxon>
        <taxon>Gemella</taxon>
    </lineage>
</organism>
<dbReference type="GO" id="GO:0019843">
    <property type="term" value="F:rRNA binding"/>
    <property type="evidence" value="ECO:0007669"/>
    <property type="project" value="UniProtKB-UniRule"/>
</dbReference>
<dbReference type="GO" id="GO:0072344">
    <property type="term" value="P:rescue of stalled ribosome"/>
    <property type="evidence" value="ECO:0007669"/>
    <property type="project" value="UniProtKB-UniRule"/>
</dbReference>
<gene>
    <name evidence="5" type="primary">rqcH</name>
    <name evidence="6" type="ORF">FOC49_04760</name>
</gene>
<protein>
    <recommendedName>
        <fullName evidence="5">Rqc2 homolog RqcH</fullName>
        <shortName evidence="5">RqcH</shortName>
    </recommendedName>
</protein>
<keyword evidence="2 5" id="KW-0699">rRNA-binding</keyword>